<name>A0ABY4YV17_9MICO</name>
<proteinExistence type="predicted"/>
<dbReference type="InterPro" id="IPR000182">
    <property type="entry name" value="GNAT_dom"/>
</dbReference>
<feature type="domain" description="N-acetyltransferase" evidence="1">
    <location>
        <begin position="5"/>
        <end position="171"/>
    </location>
</feature>
<keyword evidence="3" id="KW-1185">Reference proteome</keyword>
<dbReference type="Proteomes" id="UP001056455">
    <property type="component" value="Chromosome"/>
</dbReference>
<dbReference type="SUPFAM" id="SSF55729">
    <property type="entry name" value="Acyl-CoA N-acyltransferases (Nat)"/>
    <property type="match status" value="1"/>
</dbReference>
<dbReference type="PROSITE" id="PS51186">
    <property type="entry name" value="GNAT"/>
    <property type="match status" value="1"/>
</dbReference>
<dbReference type="Pfam" id="PF00583">
    <property type="entry name" value="Acetyltransf_1"/>
    <property type="match status" value="1"/>
</dbReference>
<reference evidence="2" key="1">
    <citation type="submission" date="2022-06" db="EMBL/GenBank/DDBJ databases">
        <title>Ornithinimicrobium HY1793.</title>
        <authorList>
            <person name="Huang Y."/>
        </authorList>
    </citation>
    <scope>NUCLEOTIDE SEQUENCE</scope>
    <source>
        <strain evidence="2">HY1793</strain>
    </source>
</reference>
<organism evidence="2 3">
    <name type="scientific">Ornithinimicrobium faecis</name>
    <dbReference type="NCBI Taxonomy" id="2934158"/>
    <lineage>
        <taxon>Bacteria</taxon>
        <taxon>Bacillati</taxon>
        <taxon>Actinomycetota</taxon>
        <taxon>Actinomycetes</taxon>
        <taxon>Micrococcales</taxon>
        <taxon>Ornithinimicrobiaceae</taxon>
        <taxon>Ornithinimicrobium</taxon>
    </lineage>
</organism>
<dbReference type="Gene3D" id="3.40.630.30">
    <property type="match status" value="1"/>
</dbReference>
<evidence type="ECO:0000313" key="3">
    <source>
        <dbReference type="Proteomes" id="UP001056455"/>
    </source>
</evidence>
<accession>A0ABY4YV17</accession>
<protein>
    <submittedName>
        <fullName evidence="2">GNAT family N-acetyltransferase</fullName>
    </submittedName>
</protein>
<dbReference type="CDD" id="cd04301">
    <property type="entry name" value="NAT_SF"/>
    <property type="match status" value="1"/>
</dbReference>
<sequence length="246" mass="25825">MSAEVTIRPVTDPTELHEVYAALLALSFPPSELVPTDWLIDGVASGAVSVLVTEDESGPVAIAVTEPLEPSAAVLLTYFATRADRRGQGLGSTLFKAMVTAVRERTHAPLLVAEVERPDRHTGSEEFGDPSARLRFYDRHGARALDLPYFQPPIGDGNPVHGMLLLALHVDEDLITTGQDGTTGLPGPALVSAAIDSTLGDPPPEGDGPAAAALRAAAATPIVRVIPLEDYQQVSSSEPDPPDATT</sequence>
<dbReference type="RefSeq" id="WP_252593686.1">
    <property type="nucleotide sequence ID" value="NZ_CP099489.1"/>
</dbReference>
<evidence type="ECO:0000313" key="2">
    <source>
        <dbReference type="EMBL" id="USQ80310.1"/>
    </source>
</evidence>
<gene>
    <name evidence="2" type="ORF">NF556_01205</name>
</gene>
<evidence type="ECO:0000259" key="1">
    <source>
        <dbReference type="PROSITE" id="PS51186"/>
    </source>
</evidence>
<dbReference type="InterPro" id="IPR016181">
    <property type="entry name" value="Acyl_CoA_acyltransferase"/>
</dbReference>
<dbReference type="EMBL" id="CP099489">
    <property type="protein sequence ID" value="USQ80310.1"/>
    <property type="molecule type" value="Genomic_DNA"/>
</dbReference>